<gene>
    <name evidence="1" type="ORF">S03H2_61752</name>
</gene>
<proteinExistence type="predicted"/>
<organism evidence="1">
    <name type="scientific">marine sediment metagenome</name>
    <dbReference type="NCBI Taxonomy" id="412755"/>
    <lineage>
        <taxon>unclassified sequences</taxon>
        <taxon>metagenomes</taxon>
        <taxon>ecological metagenomes</taxon>
    </lineage>
</organism>
<sequence length="50" mass="5955">MGINWHTFKTKYGMIQTNRDEIFQCAIVEVLDDLMKRIENIEKKLGIKNK</sequence>
<evidence type="ECO:0000313" key="1">
    <source>
        <dbReference type="EMBL" id="GAH85997.1"/>
    </source>
</evidence>
<name>X1IWC1_9ZZZZ</name>
<accession>X1IWC1</accession>
<dbReference type="AlphaFoldDB" id="X1IWC1"/>
<comment type="caution">
    <text evidence="1">The sequence shown here is derived from an EMBL/GenBank/DDBJ whole genome shotgun (WGS) entry which is preliminary data.</text>
</comment>
<protein>
    <submittedName>
        <fullName evidence="1">Uncharacterized protein</fullName>
    </submittedName>
</protein>
<dbReference type="EMBL" id="BARU01039884">
    <property type="protein sequence ID" value="GAH85997.1"/>
    <property type="molecule type" value="Genomic_DNA"/>
</dbReference>
<reference evidence="1" key="1">
    <citation type="journal article" date="2014" name="Front. Microbiol.">
        <title>High frequency of phylogenetically diverse reductive dehalogenase-homologous genes in deep subseafloor sedimentary metagenomes.</title>
        <authorList>
            <person name="Kawai M."/>
            <person name="Futagami T."/>
            <person name="Toyoda A."/>
            <person name="Takaki Y."/>
            <person name="Nishi S."/>
            <person name="Hori S."/>
            <person name="Arai W."/>
            <person name="Tsubouchi T."/>
            <person name="Morono Y."/>
            <person name="Uchiyama I."/>
            <person name="Ito T."/>
            <person name="Fujiyama A."/>
            <person name="Inagaki F."/>
            <person name="Takami H."/>
        </authorList>
    </citation>
    <scope>NUCLEOTIDE SEQUENCE</scope>
    <source>
        <strain evidence="1">Expedition CK06-06</strain>
    </source>
</reference>